<proteinExistence type="predicted"/>
<dbReference type="AlphaFoldDB" id="A0A2K8U7Y7"/>
<name>A0A2K8U7Y7_9GAMM</name>
<evidence type="ECO:0000313" key="3">
    <source>
        <dbReference type="Proteomes" id="UP000232638"/>
    </source>
</evidence>
<feature type="compositionally biased region" description="Low complexity" evidence="1">
    <location>
        <begin position="124"/>
        <end position="151"/>
    </location>
</feature>
<sequence length="172" mass="18014">MSLDPSTFAALSSAAAVRSVGIVHRGEQWEVWVRVGQTLAESASHPIHTTPGERHHWSSIDAAYAFVRNQGYRGTVEVDDAIAAAGVGAGAALATTPEPLPAPRQVVPAVSGPPTPQGRDKTNTRSPLTLTTPPKKSTTTPARTTTGRPRPLSGPHRSTRPGTRPAPKDPQG</sequence>
<dbReference type="EMBL" id="CP020370">
    <property type="protein sequence ID" value="AUB81700.1"/>
    <property type="molecule type" value="Genomic_DNA"/>
</dbReference>
<evidence type="ECO:0000313" key="2">
    <source>
        <dbReference type="EMBL" id="AUB81700.1"/>
    </source>
</evidence>
<organism evidence="2 3">
    <name type="scientific">Candidatus Thiodictyon syntrophicum</name>
    <dbReference type="NCBI Taxonomy" id="1166950"/>
    <lineage>
        <taxon>Bacteria</taxon>
        <taxon>Pseudomonadati</taxon>
        <taxon>Pseudomonadota</taxon>
        <taxon>Gammaproteobacteria</taxon>
        <taxon>Chromatiales</taxon>
        <taxon>Chromatiaceae</taxon>
        <taxon>Thiodictyon</taxon>
    </lineage>
</organism>
<reference evidence="2 3" key="1">
    <citation type="submission" date="2017-03" db="EMBL/GenBank/DDBJ databases">
        <title>Complete genome sequence of Candidatus 'Thiodictyon syntrophicum' sp. nov. strain Cad16T, a photolithoautotroph purple sulfur bacterium isolated from an alpine meromictic lake.</title>
        <authorList>
            <person name="Luedin S.M."/>
            <person name="Pothier J.F."/>
            <person name="Danza F."/>
            <person name="Storelli N."/>
            <person name="Wittwer M."/>
            <person name="Tonolla M."/>
        </authorList>
    </citation>
    <scope>NUCLEOTIDE SEQUENCE [LARGE SCALE GENOMIC DNA]</scope>
    <source>
        <strain evidence="2 3">Cad16T</strain>
    </source>
</reference>
<accession>A0A2K8U7Y7</accession>
<gene>
    <name evidence="2" type="ORF">THSYN_12490</name>
</gene>
<keyword evidence="3" id="KW-1185">Reference proteome</keyword>
<evidence type="ECO:0000256" key="1">
    <source>
        <dbReference type="SAM" id="MobiDB-lite"/>
    </source>
</evidence>
<dbReference type="KEGG" id="tsy:THSYN_12490"/>
<protein>
    <submittedName>
        <fullName evidence="2">Uncharacterized protein</fullName>
    </submittedName>
</protein>
<dbReference type="RefSeq" id="WP_100919458.1">
    <property type="nucleotide sequence ID" value="NZ_CP020370.1"/>
</dbReference>
<dbReference type="Proteomes" id="UP000232638">
    <property type="component" value="Chromosome"/>
</dbReference>
<feature type="region of interest" description="Disordered" evidence="1">
    <location>
        <begin position="93"/>
        <end position="172"/>
    </location>
</feature>